<dbReference type="RefSeq" id="WP_041848010.1">
    <property type="nucleotide sequence ID" value="NZ_JXLS01000066.1"/>
</dbReference>
<evidence type="ECO:0000313" key="2">
    <source>
        <dbReference type="EMBL" id="KIO70932.1"/>
    </source>
</evidence>
<feature type="compositionally biased region" description="Basic and acidic residues" evidence="1">
    <location>
        <begin position="86"/>
        <end position="98"/>
    </location>
</feature>
<organism evidence="2 3">
    <name type="scientific">Caldibacillus thermoamylovorans</name>
    <dbReference type="NCBI Taxonomy" id="35841"/>
    <lineage>
        <taxon>Bacteria</taxon>
        <taxon>Bacillati</taxon>
        <taxon>Bacillota</taxon>
        <taxon>Bacilli</taxon>
        <taxon>Bacillales</taxon>
        <taxon>Bacillaceae</taxon>
        <taxon>Caldibacillus</taxon>
    </lineage>
</organism>
<feature type="region of interest" description="Disordered" evidence="1">
    <location>
        <begin position="86"/>
        <end position="106"/>
    </location>
</feature>
<comment type="caution">
    <text evidence="2">The sequence shown here is derived from an EMBL/GenBank/DDBJ whole genome shotgun (WGS) entry which is preliminary data.</text>
</comment>
<sequence>MVTRKDLVVKKEIFPPQNADEKGFRRQKKAFPAENADENGCRRQKVEFPTQKSRREGVSSPKNRVFRPKMMTRMDLVVKKEIFPPQNADEKGSRRQKIEFSAPKCRRQEVSSPKSGVFRLKMTTRTGLAAKKWSFSPQNADENGSRRQKGEFLGLKCRRERVSSPKSGVFRLKKTTRTGLVAKKWSFPHQNGDENGSRRQKSDFSASKSRRERVLLIYCFSKVRNSSNKSDTAD</sequence>
<accession>A0ABD4A2T5</accession>
<feature type="region of interest" description="Disordered" evidence="1">
    <location>
        <begin position="181"/>
        <end position="209"/>
    </location>
</feature>
<dbReference type="Proteomes" id="UP000032076">
    <property type="component" value="Unassembled WGS sequence"/>
</dbReference>
<name>A0ABD4A2T5_9BACI</name>
<dbReference type="EMBL" id="JXLU01000136">
    <property type="protein sequence ID" value="KIO70932.1"/>
    <property type="molecule type" value="Genomic_DNA"/>
</dbReference>
<dbReference type="AlphaFoldDB" id="A0ABD4A2T5"/>
<protein>
    <submittedName>
        <fullName evidence="2">Uncharacterized protein</fullName>
    </submittedName>
</protein>
<feature type="compositionally biased region" description="Basic and acidic residues" evidence="1">
    <location>
        <begin position="191"/>
        <end position="202"/>
    </location>
</feature>
<reference evidence="2 3" key="1">
    <citation type="submission" date="2015-01" db="EMBL/GenBank/DDBJ databases">
        <title>Draft Genome Sequences of Four Bacillus thermoamylovorans Strains, Isolated From Food Products.</title>
        <authorList>
            <person name="Krawcyk A.O."/>
            <person name="Berendsen E.M."/>
            <person name="Eijlander R.T."/>
            <person name="de Jong A."/>
            <person name="Wells-Bennik M."/>
            <person name="Kuipers O.P."/>
        </authorList>
    </citation>
    <scope>NUCLEOTIDE SEQUENCE [LARGE SCALE GENOMIC DNA]</scope>
    <source>
        <strain evidence="2 3">B4167</strain>
    </source>
</reference>
<evidence type="ECO:0000256" key="1">
    <source>
        <dbReference type="SAM" id="MobiDB-lite"/>
    </source>
</evidence>
<evidence type="ECO:0000313" key="3">
    <source>
        <dbReference type="Proteomes" id="UP000032076"/>
    </source>
</evidence>
<proteinExistence type="predicted"/>
<feature type="region of interest" description="Disordered" evidence="1">
    <location>
        <begin position="19"/>
        <end position="70"/>
    </location>
</feature>
<gene>
    <name evidence="2" type="ORF">B4167_1339</name>
</gene>